<organism evidence="9 10">
    <name type="scientific">Haloarcula argentinensis</name>
    <dbReference type="NCBI Taxonomy" id="43776"/>
    <lineage>
        <taxon>Archaea</taxon>
        <taxon>Methanobacteriati</taxon>
        <taxon>Methanobacteriota</taxon>
        <taxon>Stenosarchaea group</taxon>
        <taxon>Halobacteria</taxon>
        <taxon>Halobacteriales</taxon>
        <taxon>Haloarculaceae</taxon>
        <taxon>Haloarcula</taxon>
    </lineage>
</organism>
<comment type="caution">
    <text evidence="9">The sequence shown here is derived from an EMBL/GenBank/DDBJ whole genome shotgun (WGS) entry which is preliminary data.</text>
</comment>
<accession>A0A847U777</accession>
<dbReference type="InterPro" id="IPR001406">
    <property type="entry name" value="PsdUridine_synth_TruA"/>
</dbReference>
<dbReference type="Pfam" id="PF01416">
    <property type="entry name" value="PseudoU_synth_1"/>
    <property type="match status" value="1"/>
</dbReference>
<dbReference type="RefSeq" id="WP_170097587.1">
    <property type="nucleotide sequence ID" value="NZ_WOWA01000006.1"/>
</dbReference>
<dbReference type="InterPro" id="IPR020103">
    <property type="entry name" value="PsdUridine_synth_cat_dom_sf"/>
</dbReference>
<dbReference type="InterPro" id="IPR020097">
    <property type="entry name" value="PsdUridine_synth_TruA_a/b_dom"/>
</dbReference>
<sequence length="275" mass="29667">MRAYRVAYDGRPYHGFQRQPDVDTVEGRLRSALVRLGVCERGEGLPGRYAAAGRTDAGVSARAQTIAFDAPAWLSPVAFNGELPDDIRVWASADVPEDFHATHDAAERTYTYYLYAPPDADRPGHEPVDDGQWADAVDALTGTHDFHNLTSDDTGTQRTVDIDWARDGQFLVVQFTAGGFCRQLVRRLVSLAAAVADGSAPLSKVDRVLSPEPVSGPDGVPPAAPEPLVLTDVRYPDVHFTRDDDAAADARAVFAHRRANACATARVAGNITDGL</sequence>
<evidence type="ECO:0000259" key="8">
    <source>
        <dbReference type="Pfam" id="PF01416"/>
    </source>
</evidence>
<evidence type="ECO:0000256" key="6">
    <source>
        <dbReference type="PIRSR" id="PIRSR001430-2"/>
    </source>
</evidence>
<dbReference type="AlphaFoldDB" id="A0A847U777"/>
<proteinExistence type="inferred from homology"/>
<dbReference type="Gene3D" id="3.30.70.660">
    <property type="entry name" value="Pseudouridine synthase I, catalytic domain, C-terminal subdomain"/>
    <property type="match status" value="1"/>
</dbReference>
<evidence type="ECO:0000256" key="1">
    <source>
        <dbReference type="ARBA" id="ARBA00009375"/>
    </source>
</evidence>
<comment type="function">
    <text evidence="4">Formation of pseudouridine at positions 38, 39 and 40 in the anticodon stem and loop of transfer RNAs.</text>
</comment>
<dbReference type="EC" id="5.4.99.12" evidence="4"/>
<keyword evidence="3 4" id="KW-0413">Isomerase</keyword>
<dbReference type="PANTHER" id="PTHR11142:SF0">
    <property type="entry name" value="TRNA PSEUDOURIDINE SYNTHASE-LIKE 1"/>
    <property type="match status" value="1"/>
</dbReference>
<dbReference type="GO" id="GO:0160147">
    <property type="term" value="F:tRNA pseudouridine(38-40) synthase activity"/>
    <property type="evidence" value="ECO:0007669"/>
    <property type="project" value="UniProtKB-EC"/>
</dbReference>
<comment type="caution">
    <text evidence="4">Lacks conserved residue(s) required for the propagation of feature annotation.</text>
</comment>
<evidence type="ECO:0000313" key="9">
    <source>
        <dbReference type="EMBL" id="NLV14142.1"/>
    </source>
</evidence>
<dbReference type="GO" id="GO:0031119">
    <property type="term" value="P:tRNA pseudouridine synthesis"/>
    <property type="evidence" value="ECO:0007669"/>
    <property type="project" value="UniProtKB-UniRule"/>
</dbReference>
<evidence type="ECO:0000256" key="5">
    <source>
        <dbReference type="PIRSR" id="PIRSR001430-1"/>
    </source>
</evidence>
<name>A0A847U777_HALAR</name>
<feature type="domain" description="Pseudouridine synthase I TruA alpha/beta" evidence="8">
    <location>
        <begin position="136"/>
        <end position="236"/>
    </location>
</feature>
<dbReference type="InterPro" id="IPR020095">
    <property type="entry name" value="PsdUridine_synth_TruA_C"/>
</dbReference>
<dbReference type="PANTHER" id="PTHR11142">
    <property type="entry name" value="PSEUDOURIDYLATE SYNTHASE"/>
    <property type="match status" value="1"/>
</dbReference>
<dbReference type="Gene3D" id="3.30.70.580">
    <property type="entry name" value="Pseudouridine synthase I, catalytic domain, N-terminal subdomain"/>
    <property type="match status" value="1"/>
</dbReference>
<dbReference type="GO" id="GO:0003723">
    <property type="term" value="F:RNA binding"/>
    <property type="evidence" value="ECO:0007669"/>
    <property type="project" value="InterPro"/>
</dbReference>
<dbReference type="Proteomes" id="UP000641625">
    <property type="component" value="Unassembled WGS sequence"/>
</dbReference>
<evidence type="ECO:0000256" key="7">
    <source>
        <dbReference type="RuleBase" id="RU003792"/>
    </source>
</evidence>
<feature type="binding site" evidence="4 6">
    <location>
        <position position="110"/>
    </location>
    <ligand>
        <name>substrate</name>
    </ligand>
</feature>
<evidence type="ECO:0000256" key="4">
    <source>
        <dbReference type="HAMAP-Rule" id="MF_00171"/>
    </source>
</evidence>
<dbReference type="NCBIfam" id="NF000622">
    <property type="entry name" value="PRK00021.3-3"/>
    <property type="match status" value="1"/>
</dbReference>
<comment type="catalytic activity">
    <reaction evidence="4 7">
        <text>uridine(38/39/40) in tRNA = pseudouridine(38/39/40) in tRNA</text>
        <dbReference type="Rhea" id="RHEA:22376"/>
        <dbReference type="Rhea" id="RHEA-COMP:10085"/>
        <dbReference type="Rhea" id="RHEA-COMP:10087"/>
        <dbReference type="ChEBI" id="CHEBI:65314"/>
        <dbReference type="ChEBI" id="CHEBI:65315"/>
        <dbReference type="EC" id="5.4.99.12"/>
    </reaction>
</comment>
<protein>
    <recommendedName>
        <fullName evidence="4">tRNA pseudouridine synthase A</fullName>
        <ecNumber evidence="4">5.4.99.12</ecNumber>
    </recommendedName>
    <alternativeName>
        <fullName evidence="4">tRNA pseudouridine(38-40) synthase</fullName>
    </alternativeName>
    <alternativeName>
        <fullName evidence="4">tRNA pseudouridylate synthase I</fullName>
    </alternativeName>
    <alternativeName>
        <fullName evidence="4">tRNA-uridine isomerase I</fullName>
    </alternativeName>
</protein>
<dbReference type="SUPFAM" id="SSF55120">
    <property type="entry name" value="Pseudouridine synthase"/>
    <property type="match status" value="1"/>
</dbReference>
<evidence type="ECO:0000256" key="3">
    <source>
        <dbReference type="ARBA" id="ARBA00023235"/>
    </source>
</evidence>
<dbReference type="EMBL" id="WOWA01000006">
    <property type="protein sequence ID" value="NLV14142.1"/>
    <property type="molecule type" value="Genomic_DNA"/>
</dbReference>
<dbReference type="InterPro" id="IPR020094">
    <property type="entry name" value="TruA/RsuA/RluB/E/F_N"/>
</dbReference>
<evidence type="ECO:0000256" key="2">
    <source>
        <dbReference type="ARBA" id="ARBA00022694"/>
    </source>
</evidence>
<evidence type="ECO:0000313" key="10">
    <source>
        <dbReference type="Proteomes" id="UP000641625"/>
    </source>
</evidence>
<dbReference type="PIRSF" id="PIRSF001430">
    <property type="entry name" value="tRNA_psdUrid_synth"/>
    <property type="match status" value="1"/>
</dbReference>
<comment type="similarity">
    <text evidence="1 4 7">Belongs to the tRNA pseudouridine synthase TruA family.</text>
</comment>
<dbReference type="HAMAP" id="MF_00171">
    <property type="entry name" value="TruA"/>
    <property type="match status" value="1"/>
</dbReference>
<gene>
    <name evidence="4 9" type="primary">truA</name>
    <name evidence="9" type="ORF">GOC77_12795</name>
</gene>
<dbReference type="CDD" id="cd00497">
    <property type="entry name" value="PseudoU_synth_TruA_like"/>
    <property type="match status" value="1"/>
</dbReference>
<reference evidence="9" key="1">
    <citation type="submission" date="2019-12" db="EMBL/GenBank/DDBJ databases">
        <title>Whole genome sequencing of Haloarcula argentinensis strain pws5.</title>
        <authorList>
            <person name="Verma D.K."/>
            <person name="Gopal K."/>
            <person name="Prasad E.S."/>
        </authorList>
    </citation>
    <scope>NUCLEOTIDE SEQUENCE</scope>
    <source>
        <strain evidence="9">Pws5</strain>
    </source>
</reference>
<keyword evidence="2 4" id="KW-0819">tRNA processing</keyword>
<feature type="active site" description="Nucleophile" evidence="4 5">
    <location>
        <position position="56"/>
    </location>
</feature>